<sequence length="164" mass="18281">MDFMIEDLEYQKGDKTTPTPITDLTLVAATTKTDNNKDFETEFKTISHLQTDGKAGELDELPVEIESLVGKKALFMVTEPISELNNMENPIAEISSSRKPVKASPIDSHKKKIHFVDVNDDESSASTNDSHMKTGDSIDLNDDDTLNKGLINVRNKKCRKVVKK</sequence>
<evidence type="ECO:0000256" key="1">
    <source>
        <dbReference type="SAM" id="MobiDB-lite"/>
    </source>
</evidence>
<accession>A0AAD4JQZ7</accession>
<dbReference type="AlphaFoldDB" id="A0AAD4JQZ7"/>
<protein>
    <submittedName>
        <fullName evidence="2">Uncharacterized protein</fullName>
    </submittedName>
</protein>
<comment type="caution">
    <text evidence="2">The sequence shown here is derived from an EMBL/GenBank/DDBJ whole genome shotgun (WGS) entry which is preliminary data.</text>
</comment>
<organism evidence="2 3">
    <name type="scientific">Perilla frutescens var. hirtella</name>
    <name type="common">Perilla citriodora</name>
    <name type="synonym">Perilla setoyensis</name>
    <dbReference type="NCBI Taxonomy" id="608512"/>
    <lineage>
        <taxon>Eukaryota</taxon>
        <taxon>Viridiplantae</taxon>
        <taxon>Streptophyta</taxon>
        <taxon>Embryophyta</taxon>
        <taxon>Tracheophyta</taxon>
        <taxon>Spermatophyta</taxon>
        <taxon>Magnoliopsida</taxon>
        <taxon>eudicotyledons</taxon>
        <taxon>Gunneridae</taxon>
        <taxon>Pentapetalae</taxon>
        <taxon>asterids</taxon>
        <taxon>lamiids</taxon>
        <taxon>Lamiales</taxon>
        <taxon>Lamiaceae</taxon>
        <taxon>Nepetoideae</taxon>
        <taxon>Elsholtzieae</taxon>
        <taxon>Perilla</taxon>
    </lineage>
</organism>
<dbReference type="EMBL" id="SDAM02000002">
    <property type="protein sequence ID" value="KAH6838056.1"/>
    <property type="molecule type" value="Genomic_DNA"/>
</dbReference>
<proteinExistence type="predicted"/>
<reference evidence="2 3" key="1">
    <citation type="journal article" date="2021" name="Nat. Commun.">
        <title>Incipient diploidization of the medicinal plant Perilla within 10,000 years.</title>
        <authorList>
            <person name="Zhang Y."/>
            <person name="Shen Q."/>
            <person name="Leng L."/>
            <person name="Zhang D."/>
            <person name="Chen S."/>
            <person name="Shi Y."/>
            <person name="Ning Z."/>
            <person name="Chen S."/>
        </authorList>
    </citation>
    <scope>NUCLEOTIDE SEQUENCE [LARGE SCALE GENOMIC DNA]</scope>
    <source>
        <strain evidence="3">cv. PC099</strain>
    </source>
</reference>
<gene>
    <name evidence="2" type="ORF">C2S53_003306</name>
</gene>
<feature type="region of interest" description="Disordered" evidence="1">
    <location>
        <begin position="116"/>
        <end position="145"/>
    </location>
</feature>
<name>A0AAD4JQZ7_PERFH</name>
<evidence type="ECO:0000313" key="2">
    <source>
        <dbReference type="EMBL" id="KAH6838056.1"/>
    </source>
</evidence>
<evidence type="ECO:0000313" key="3">
    <source>
        <dbReference type="Proteomes" id="UP001190926"/>
    </source>
</evidence>
<keyword evidence="3" id="KW-1185">Reference proteome</keyword>
<dbReference type="Proteomes" id="UP001190926">
    <property type="component" value="Unassembled WGS sequence"/>
</dbReference>